<dbReference type="KEGG" id="das:Daes_2535"/>
<gene>
    <name evidence="1" type="ordered locus">Daes_2535</name>
</gene>
<dbReference type="STRING" id="643562.Daes_2535"/>
<dbReference type="HOGENOM" id="CLU_1259731_0_0_7"/>
<evidence type="ECO:0000313" key="1">
    <source>
        <dbReference type="EMBL" id="ADU63537.1"/>
    </source>
</evidence>
<organism evidence="1 2">
    <name type="scientific">Pseudodesulfovibrio aespoeensis (strain ATCC 700646 / DSM 10631 / Aspo-2)</name>
    <name type="common">Desulfovibrio aespoeensis</name>
    <dbReference type="NCBI Taxonomy" id="643562"/>
    <lineage>
        <taxon>Bacteria</taxon>
        <taxon>Pseudomonadati</taxon>
        <taxon>Thermodesulfobacteriota</taxon>
        <taxon>Desulfovibrionia</taxon>
        <taxon>Desulfovibrionales</taxon>
        <taxon>Desulfovibrionaceae</taxon>
    </lineage>
</organism>
<sequence length="219" mass="24684">MKSLTDAHVIDEIKRHVRLVLLLHASANAGMTPIPIRNFHAFSYLSNVLAPVWELEPFDKILLKRKGGPLYINVQHDLDRLVGKGIATVSDIKYMQNSDGQWELEGRYGINEGLAQPILDSVQDYADERQMFNFLEELAYALSALGSEELGAFIDEDATYGDQINVGEVIDFAEWKEVNCSVNAAENFANFMPEDSIITPGRKIHLYVHHLYRRAHVAG</sequence>
<dbReference type="RefSeq" id="WP_013515448.1">
    <property type="nucleotide sequence ID" value="NC_014844.1"/>
</dbReference>
<dbReference type="AlphaFoldDB" id="E6VVH9"/>
<reference evidence="1 2" key="2">
    <citation type="journal article" date="2014" name="Genome Announc.">
        <title>Complete Genome Sequence of the Subsurface, Mesophilic Sulfate-Reducing Bacterium Desulfovibrio aespoeensis Aspo-2.</title>
        <authorList>
            <person name="Pedersen K."/>
            <person name="Bengtsson A."/>
            <person name="Edlund J."/>
            <person name="Rabe L."/>
            <person name="Hazen T."/>
            <person name="Chakraborty R."/>
            <person name="Goodwin L."/>
            <person name="Shapiro N."/>
        </authorList>
    </citation>
    <scope>NUCLEOTIDE SEQUENCE [LARGE SCALE GENOMIC DNA]</scope>
    <source>
        <strain evidence="2">ATCC 700646 / DSM 10631 / Aspo-2</strain>
    </source>
</reference>
<proteinExistence type="predicted"/>
<dbReference type="OrthoDB" id="7058219at2"/>
<keyword evidence="2" id="KW-1185">Reference proteome</keyword>
<reference evidence="2" key="1">
    <citation type="submission" date="2010-12" db="EMBL/GenBank/DDBJ databases">
        <title>Complete sequence of Desulfovibrio aespoeensis Aspo-2.</title>
        <authorList>
            <consortium name="US DOE Joint Genome Institute"/>
            <person name="Lucas S."/>
            <person name="Copeland A."/>
            <person name="Lapidus A."/>
            <person name="Cheng J.-F."/>
            <person name="Goodwin L."/>
            <person name="Pitluck S."/>
            <person name="Chertkov O."/>
            <person name="Misra M."/>
            <person name="Detter J.C."/>
            <person name="Han C."/>
            <person name="Tapia R."/>
            <person name="Land M."/>
            <person name="Hauser L."/>
            <person name="Kyrpides N."/>
            <person name="Ivanova N."/>
            <person name="Ovchinnikova G."/>
            <person name="Pedersen K."/>
            <person name="Jagevall S."/>
            <person name="Hazen T."/>
            <person name="Woyke T."/>
        </authorList>
    </citation>
    <scope>NUCLEOTIDE SEQUENCE [LARGE SCALE GENOMIC DNA]</scope>
    <source>
        <strain evidence="2">ATCC 700646 / DSM 10631 / Aspo-2</strain>
    </source>
</reference>
<dbReference type="EMBL" id="CP002431">
    <property type="protein sequence ID" value="ADU63537.1"/>
    <property type="molecule type" value="Genomic_DNA"/>
</dbReference>
<name>E6VVH9_PSEA9</name>
<evidence type="ECO:0000313" key="2">
    <source>
        <dbReference type="Proteomes" id="UP000002191"/>
    </source>
</evidence>
<accession>E6VVH9</accession>
<dbReference type="Proteomes" id="UP000002191">
    <property type="component" value="Chromosome"/>
</dbReference>
<protein>
    <submittedName>
        <fullName evidence="1">Uncharacterized protein</fullName>
    </submittedName>
</protein>